<dbReference type="RefSeq" id="WP_009780107.1">
    <property type="nucleotide sequence ID" value="NZ_CH672395.1"/>
</dbReference>
<organism evidence="2 3">
    <name type="scientific">Leeuwenhoekiella blandensis (strain CECT 7118 / CCUG 51940 / KCTC 22103 / MED217)</name>
    <name type="common">Flavobacterium sp. (strain MED217)</name>
    <dbReference type="NCBI Taxonomy" id="398720"/>
    <lineage>
        <taxon>Bacteria</taxon>
        <taxon>Pseudomonadati</taxon>
        <taxon>Bacteroidota</taxon>
        <taxon>Flavobacteriia</taxon>
        <taxon>Flavobacteriales</taxon>
        <taxon>Flavobacteriaceae</taxon>
        <taxon>Leeuwenhoekiella</taxon>
    </lineage>
</organism>
<reference evidence="2 3" key="1">
    <citation type="journal article" date="2007" name="Nature">
        <title>Light stimulates growth of proteorhodopsin-containing marine Flavobacteria.</title>
        <authorList>
            <person name="Gomez-Consarnau L."/>
            <person name="Gonzalez J.M."/>
            <person name="Coll-Llado M."/>
            <person name="Gourdon P."/>
            <person name="Pascher T."/>
            <person name="Neutze R."/>
            <person name="Pedros-Alio C."/>
            <person name="Pinhassi J."/>
        </authorList>
    </citation>
    <scope>NUCLEOTIDE SEQUENCE [LARGE SCALE GENOMIC DNA]</scope>
    <source>
        <strain evidence="2 3">MED217</strain>
    </source>
</reference>
<dbReference type="eggNOG" id="ENOG50335B8">
    <property type="taxonomic scope" value="Bacteria"/>
</dbReference>
<feature type="signal peptide" evidence="1">
    <location>
        <begin position="1"/>
        <end position="21"/>
    </location>
</feature>
<dbReference type="STRING" id="398720.MED217_08655"/>
<comment type="caution">
    <text evidence="2">The sequence shown here is derived from an EMBL/GenBank/DDBJ whole genome shotgun (WGS) entry which is preliminary data.</text>
</comment>
<accession>A3XPB3</accession>
<dbReference type="HOGENOM" id="CLU_134978_0_0_10"/>
<evidence type="ECO:0000313" key="3">
    <source>
        <dbReference type="Proteomes" id="UP000001601"/>
    </source>
</evidence>
<protein>
    <recommendedName>
        <fullName evidence="4">Lipoprotein</fullName>
    </recommendedName>
</protein>
<dbReference type="PROSITE" id="PS51257">
    <property type="entry name" value="PROKAR_LIPOPROTEIN"/>
    <property type="match status" value="1"/>
</dbReference>
<gene>
    <name evidence="2" type="ORF">MED217_08655</name>
</gene>
<evidence type="ECO:0000256" key="1">
    <source>
        <dbReference type="SAM" id="SignalP"/>
    </source>
</evidence>
<dbReference type="OrthoDB" id="1440507at2"/>
<sequence>MRNTLFIILSLFAVSTFISCAEQGNSSKPPEGVISIEEAKILDRTFTKTRANVINEAIGMPDSRSSWWSIEDLEQYISYAKSLANEKGYSVNGLRVYYGAYPKDHHDESVAGYSTLFIVPTGVKAVSNEASMINFNAFLQTDEDDLDIPPLNMGHTRKPPPEDYQ</sequence>
<dbReference type="EMBL" id="AANC01000007">
    <property type="protein sequence ID" value="EAQ48604.1"/>
    <property type="molecule type" value="Genomic_DNA"/>
</dbReference>
<proteinExistence type="predicted"/>
<dbReference type="Proteomes" id="UP000001601">
    <property type="component" value="Unassembled WGS sequence"/>
</dbReference>
<dbReference type="AlphaFoldDB" id="A3XPB3"/>
<feature type="chain" id="PRO_5002663813" description="Lipoprotein" evidence="1">
    <location>
        <begin position="22"/>
        <end position="165"/>
    </location>
</feature>
<evidence type="ECO:0000313" key="2">
    <source>
        <dbReference type="EMBL" id="EAQ48604.1"/>
    </source>
</evidence>
<name>A3XPB3_LEEBM</name>
<evidence type="ECO:0008006" key="4">
    <source>
        <dbReference type="Google" id="ProtNLM"/>
    </source>
</evidence>
<keyword evidence="1" id="KW-0732">Signal</keyword>
<keyword evidence="3" id="KW-1185">Reference proteome</keyword>